<dbReference type="GeneID" id="25728491"/>
<feature type="region of interest" description="Disordered" evidence="1">
    <location>
        <begin position="170"/>
        <end position="206"/>
    </location>
</feature>
<dbReference type="AlphaFoldDB" id="A0A0D2LZA8"/>
<keyword evidence="2" id="KW-0812">Transmembrane</keyword>
<feature type="transmembrane region" description="Helical" evidence="2">
    <location>
        <begin position="12"/>
        <end position="38"/>
    </location>
</feature>
<dbReference type="KEGG" id="mng:MNEG_11248"/>
<gene>
    <name evidence="4" type="ORF">MNEG_11248</name>
</gene>
<proteinExistence type="predicted"/>
<dbReference type="InterPro" id="IPR032816">
    <property type="entry name" value="VTT_dom"/>
</dbReference>
<sequence>MPAVPLTMSAGVIFGPAVGTVIVSISATLAATIAFLIARYAARDKILSFAQRNKRFAAIDRAISQNGLKFVTLLRLSPLLPLALSNWFYGLTSVDLGSYVLGSFVGMLPGTYAYVTAGHLGRAVLMEGGESALSIAPWQVAVGVGASLLAIGFIGQIAKRAIDEADAEAEARDGLHGQREEAVGERRQQAWGQAWQPQPQPQPAVD</sequence>
<accession>A0A0D2LZA8</accession>
<evidence type="ECO:0000256" key="2">
    <source>
        <dbReference type="SAM" id="Phobius"/>
    </source>
</evidence>
<dbReference type="OrthoDB" id="166803at2759"/>
<evidence type="ECO:0000313" key="4">
    <source>
        <dbReference type="EMBL" id="KIY96714.1"/>
    </source>
</evidence>
<reference evidence="4 5" key="1">
    <citation type="journal article" date="2013" name="BMC Genomics">
        <title>Reconstruction of the lipid metabolism for the microalga Monoraphidium neglectum from its genome sequence reveals characteristics suitable for biofuel production.</title>
        <authorList>
            <person name="Bogen C."/>
            <person name="Al-Dilaimi A."/>
            <person name="Albersmeier A."/>
            <person name="Wichmann J."/>
            <person name="Grundmann M."/>
            <person name="Rupp O."/>
            <person name="Lauersen K.J."/>
            <person name="Blifernez-Klassen O."/>
            <person name="Kalinowski J."/>
            <person name="Goesmann A."/>
            <person name="Mussgnug J.H."/>
            <person name="Kruse O."/>
        </authorList>
    </citation>
    <scope>NUCLEOTIDE SEQUENCE [LARGE SCALE GENOMIC DNA]</scope>
    <source>
        <strain evidence="4 5">SAG 48.87</strain>
    </source>
</reference>
<keyword evidence="5" id="KW-1185">Reference proteome</keyword>
<dbReference type="PANTHER" id="PTHR46826">
    <property type="match status" value="1"/>
</dbReference>
<dbReference type="InterPro" id="IPR053240">
    <property type="entry name" value="VTT_domain"/>
</dbReference>
<protein>
    <recommendedName>
        <fullName evidence="3">VTT domain-containing protein</fullName>
    </recommendedName>
</protein>
<dbReference type="EMBL" id="KK102876">
    <property type="protein sequence ID" value="KIY96714.1"/>
    <property type="molecule type" value="Genomic_DNA"/>
</dbReference>
<keyword evidence="2" id="KW-1133">Transmembrane helix</keyword>
<evidence type="ECO:0000256" key="1">
    <source>
        <dbReference type="SAM" id="MobiDB-lite"/>
    </source>
</evidence>
<evidence type="ECO:0000259" key="3">
    <source>
        <dbReference type="Pfam" id="PF09335"/>
    </source>
</evidence>
<keyword evidence="2" id="KW-0472">Membrane</keyword>
<organism evidence="4 5">
    <name type="scientific">Monoraphidium neglectum</name>
    <dbReference type="NCBI Taxonomy" id="145388"/>
    <lineage>
        <taxon>Eukaryota</taxon>
        <taxon>Viridiplantae</taxon>
        <taxon>Chlorophyta</taxon>
        <taxon>core chlorophytes</taxon>
        <taxon>Chlorophyceae</taxon>
        <taxon>CS clade</taxon>
        <taxon>Sphaeropleales</taxon>
        <taxon>Selenastraceae</taxon>
        <taxon>Monoraphidium</taxon>
    </lineage>
</organism>
<feature type="compositionally biased region" description="Basic and acidic residues" evidence="1">
    <location>
        <begin position="170"/>
        <end position="188"/>
    </location>
</feature>
<feature type="domain" description="VTT" evidence="3">
    <location>
        <begin position="2"/>
        <end position="119"/>
    </location>
</feature>
<dbReference type="PANTHER" id="PTHR46826:SF1">
    <property type="entry name" value="TVP38_TMEM64 FAMILY MEMBRANE PROTEIN YDJX"/>
    <property type="match status" value="1"/>
</dbReference>
<dbReference type="Proteomes" id="UP000054498">
    <property type="component" value="Unassembled WGS sequence"/>
</dbReference>
<feature type="transmembrane region" description="Helical" evidence="2">
    <location>
        <begin position="135"/>
        <end position="154"/>
    </location>
</feature>
<feature type="transmembrane region" description="Helical" evidence="2">
    <location>
        <begin position="96"/>
        <end position="115"/>
    </location>
</feature>
<dbReference type="STRING" id="145388.A0A0D2LZA8"/>
<dbReference type="RefSeq" id="XP_013895734.1">
    <property type="nucleotide sequence ID" value="XM_014040280.1"/>
</dbReference>
<dbReference type="Pfam" id="PF09335">
    <property type="entry name" value="VTT_dom"/>
    <property type="match status" value="1"/>
</dbReference>
<evidence type="ECO:0000313" key="5">
    <source>
        <dbReference type="Proteomes" id="UP000054498"/>
    </source>
</evidence>
<name>A0A0D2LZA8_9CHLO</name>